<sequence length="119" mass="13797">MNKVANLQESPTLPASQFCEAVLKLRRTTALDLDIGLDYISRNLEMGLRLTEDGEYIFDISARVRGKWFEPTLTDAQKQILREKLNREAELVEALLKAEELEEWEEPYHPYTNAPNYIP</sequence>
<name>A4CPW8_ROBBH</name>
<keyword evidence="2" id="KW-1185">Reference proteome</keyword>
<dbReference type="RefSeq" id="WP_015755489.1">
    <property type="nucleotide sequence ID" value="NC_013222.1"/>
</dbReference>
<evidence type="ECO:0000313" key="2">
    <source>
        <dbReference type="Proteomes" id="UP000009049"/>
    </source>
</evidence>
<reference evidence="1 2" key="1">
    <citation type="journal article" date="2009" name="J. Bacteriol.">
        <title>Complete genome sequence of Robiginitalea biformata HTCC2501.</title>
        <authorList>
            <person name="Oh H.M."/>
            <person name="Giovannoni S.J."/>
            <person name="Lee K."/>
            <person name="Ferriera S."/>
            <person name="Johnson J."/>
            <person name="Cho J.C."/>
        </authorList>
    </citation>
    <scope>NUCLEOTIDE SEQUENCE [LARGE SCALE GENOMIC DNA]</scope>
    <source>
        <strain evidence="2">ATCC BAA-864 / HTCC2501 / KCTC 12146</strain>
    </source>
</reference>
<evidence type="ECO:0000313" key="1">
    <source>
        <dbReference type="EMBL" id="EAR14053.1"/>
    </source>
</evidence>
<dbReference type="STRING" id="313596.RB2501_01465"/>
<protein>
    <submittedName>
        <fullName evidence="1">Uncharacterized protein</fullName>
    </submittedName>
</protein>
<dbReference type="Proteomes" id="UP000009049">
    <property type="component" value="Chromosome"/>
</dbReference>
<dbReference type="KEGG" id="rbi:RB2501_01465"/>
<gene>
    <name evidence="1" type="ordered locus">RB2501_01465</name>
</gene>
<accession>A4CPW8</accession>
<organism evidence="1 2">
    <name type="scientific">Robiginitalea biformata (strain ATCC BAA-864 / DSM 15991 / KCTC 12146 / HTCC2501)</name>
    <dbReference type="NCBI Taxonomy" id="313596"/>
    <lineage>
        <taxon>Bacteria</taxon>
        <taxon>Pseudomonadati</taxon>
        <taxon>Bacteroidota</taxon>
        <taxon>Flavobacteriia</taxon>
        <taxon>Flavobacteriales</taxon>
        <taxon>Flavobacteriaceae</taxon>
        <taxon>Robiginitalea</taxon>
    </lineage>
</organism>
<proteinExistence type="predicted"/>
<dbReference type="EMBL" id="CP001712">
    <property type="protein sequence ID" value="EAR14053.1"/>
    <property type="molecule type" value="Genomic_DNA"/>
</dbReference>
<dbReference type="AlphaFoldDB" id="A4CPW8"/>
<dbReference type="HOGENOM" id="CLU_2059643_0_0_10"/>